<feature type="transmembrane region" description="Helical" evidence="8">
    <location>
        <begin position="75"/>
        <end position="93"/>
    </location>
</feature>
<evidence type="ECO:0000256" key="4">
    <source>
        <dbReference type="ARBA" id="ARBA00022692"/>
    </source>
</evidence>
<reference evidence="9 10" key="1">
    <citation type="submission" date="2020-07" db="EMBL/GenBank/DDBJ databases">
        <title>Sequencing the genomes of 1000 actinobacteria strains.</title>
        <authorList>
            <person name="Klenk H.-P."/>
        </authorList>
    </citation>
    <scope>NUCLEOTIDE SEQUENCE [LARGE SCALE GENOMIC DNA]</scope>
    <source>
        <strain evidence="9 10">DSM 21350</strain>
    </source>
</reference>
<comment type="similarity">
    <text evidence="2">Belongs to the NrfD family.</text>
</comment>
<proteinExistence type="inferred from homology"/>
<dbReference type="Gene3D" id="1.20.1630.10">
    <property type="entry name" value="Formate dehydrogenase/DMSO reductase domain"/>
    <property type="match status" value="1"/>
</dbReference>
<sequence>MSPRGGGGGGRGETPMVPEAEFESYYGRQILKTPTWKTPDVPLYLFLGGLAGGSSLLAEGAALQDLPALERVARGAAAAGAGIGTVFLVHDLGRPERFLNMLRVFKITSPLSVGSFILAPFSALSTAALGSHLTGRLPRLGRLSGVGAAAFGPPLATYTAALITNTAVPAWHEGHREMPFIFGGSGAAAAGGLAMALAPVSQSGPAKRMALAGAAIDLAGVELMNRRLGMLAEPYEQGKSGRLMKTARALTVTGVGLSLLGRRSRFARAVAGAAYVAGSVTLRFGIFEAGLASARDPKYVVVPQRERLEKRAAEQRKVTGGVTGSSSPTA</sequence>
<feature type="transmembrane region" description="Helical" evidence="8">
    <location>
        <begin position="43"/>
        <end position="63"/>
    </location>
</feature>
<organism evidence="9 10">
    <name type="scientific">Nocardioides panaciterrulae</name>
    <dbReference type="NCBI Taxonomy" id="661492"/>
    <lineage>
        <taxon>Bacteria</taxon>
        <taxon>Bacillati</taxon>
        <taxon>Actinomycetota</taxon>
        <taxon>Actinomycetes</taxon>
        <taxon>Propionibacteriales</taxon>
        <taxon>Nocardioidaceae</taxon>
        <taxon>Nocardioides</taxon>
    </lineage>
</organism>
<dbReference type="Pfam" id="PF03916">
    <property type="entry name" value="NrfD"/>
    <property type="match status" value="1"/>
</dbReference>
<evidence type="ECO:0000313" key="9">
    <source>
        <dbReference type="EMBL" id="NYD41182.1"/>
    </source>
</evidence>
<dbReference type="AlphaFoldDB" id="A0A7Y9JA08"/>
<evidence type="ECO:0000256" key="7">
    <source>
        <dbReference type="SAM" id="MobiDB-lite"/>
    </source>
</evidence>
<dbReference type="Proteomes" id="UP000535511">
    <property type="component" value="Unassembled WGS sequence"/>
</dbReference>
<comment type="caution">
    <text evidence="9">The sequence shown here is derived from an EMBL/GenBank/DDBJ whole genome shotgun (WGS) entry which is preliminary data.</text>
</comment>
<evidence type="ECO:0000313" key="10">
    <source>
        <dbReference type="Proteomes" id="UP000535511"/>
    </source>
</evidence>
<dbReference type="GO" id="GO:0005886">
    <property type="term" value="C:plasma membrane"/>
    <property type="evidence" value="ECO:0007669"/>
    <property type="project" value="UniProtKB-SubCell"/>
</dbReference>
<protein>
    <submittedName>
        <fullName evidence="9">Formate-dependent nitrite reductase membrane component NrfD</fullName>
    </submittedName>
</protein>
<comment type="subcellular location">
    <subcellularLocation>
        <location evidence="1">Cell membrane</location>
        <topology evidence="1">Multi-pass membrane protein</topology>
    </subcellularLocation>
</comment>
<feature type="region of interest" description="Disordered" evidence="7">
    <location>
        <begin position="310"/>
        <end position="330"/>
    </location>
</feature>
<dbReference type="EMBL" id="JACCBG010000001">
    <property type="protein sequence ID" value="NYD41182.1"/>
    <property type="molecule type" value="Genomic_DNA"/>
</dbReference>
<accession>A0A7Y9JA08</accession>
<feature type="transmembrane region" description="Helical" evidence="8">
    <location>
        <begin position="146"/>
        <end position="168"/>
    </location>
</feature>
<evidence type="ECO:0000256" key="2">
    <source>
        <dbReference type="ARBA" id="ARBA00008929"/>
    </source>
</evidence>
<evidence type="ECO:0000256" key="5">
    <source>
        <dbReference type="ARBA" id="ARBA00022989"/>
    </source>
</evidence>
<evidence type="ECO:0000256" key="3">
    <source>
        <dbReference type="ARBA" id="ARBA00022475"/>
    </source>
</evidence>
<evidence type="ECO:0000256" key="8">
    <source>
        <dbReference type="SAM" id="Phobius"/>
    </source>
</evidence>
<keyword evidence="5 8" id="KW-1133">Transmembrane helix</keyword>
<keyword evidence="6 8" id="KW-0472">Membrane</keyword>
<feature type="transmembrane region" description="Helical" evidence="8">
    <location>
        <begin position="113"/>
        <end position="134"/>
    </location>
</feature>
<evidence type="ECO:0000256" key="6">
    <source>
        <dbReference type="ARBA" id="ARBA00023136"/>
    </source>
</evidence>
<feature type="transmembrane region" description="Helical" evidence="8">
    <location>
        <begin position="180"/>
        <end position="200"/>
    </location>
</feature>
<dbReference type="RefSeq" id="WP_179662960.1">
    <property type="nucleotide sequence ID" value="NZ_JACCBG010000001.1"/>
</dbReference>
<keyword evidence="3" id="KW-1003">Cell membrane</keyword>
<keyword evidence="10" id="KW-1185">Reference proteome</keyword>
<gene>
    <name evidence="9" type="ORF">BJZ21_001265</name>
</gene>
<name>A0A7Y9JA08_9ACTN</name>
<evidence type="ECO:0000256" key="1">
    <source>
        <dbReference type="ARBA" id="ARBA00004651"/>
    </source>
</evidence>
<dbReference type="InterPro" id="IPR005614">
    <property type="entry name" value="NrfD-like"/>
</dbReference>
<keyword evidence="4 8" id="KW-0812">Transmembrane</keyword>